<reference evidence="1" key="1">
    <citation type="journal article" date="2020" name="Environ. Microbiol.">
        <title>The novel and transferable erm(51) gene confers Macrolides, Lincosamides, and Streptogramins B (MLSB) resistance to clonal Rhodococcus equi in the environment.</title>
        <authorList>
            <person name="Huber L."/>
            <person name="Giguere S."/>
            <person name="Slovis N.M."/>
            <person name="Alvarez-Narvaez S."/>
            <person name="Hart K.A."/>
            <person name="Greiter M."/>
            <person name="Morris E.R.A."/>
            <person name="Cohen N.D."/>
        </authorList>
    </citation>
    <scope>NUCLEOTIDE SEQUENCE</scope>
    <source>
        <strain evidence="1">Lh_141_1</strain>
    </source>
</reference>
<name>A0AAE5CGJ8_RHOHA</name>
<dbReference type="Proteomes" id="UP000605618">
    <property type="component" value="Unassembled WGS sequence"/>
</dbReference>
<evidence type="ECO:0000313" key="1">
    <source>
        <dbReference type="EMBL" id="NKS27551.1"/>
    </source>
</evidence>
<accession>A0AAE5CGJ8</accession>
<sequence length="66" mass="7506">MTSADEDLIRQMRRLDGLHDTVDLTVGGQAVDYPTRYVLSRAEAEEAVRDLGTGDLRAGRWERQSW</sequence>
<proteinExistence type="predicted"/>
<gene>
    <name evidence="1" type="ORF">GS505_17390</name>
</gene>
<dbReference type="EMBL" id="WUYZ01000005">
    <property type="protein sequence ID" value="NKS27551.1"/>
    <property type="molecule type" value="Genomic_DNA"/>
</dbReference>
<evidence type="ECO:0000313" key="2">
    <source>
        <dbReference type="Proteomes" id="UP000605618"/>
    </source>
</evidence>
<organism evidence="1 2">
    <name type="scientific">Rhodococcus hoagii</name>
    <name type="common">Corynebacterium equii</name>
    <dbReference type="NCBI Taxonomy" id="43767"/>
    <lineage>
        <taxon>Bacteria</taxon>
        <taxon>Bacillati</taxon>
        <taxon>Actinomycetota</taxon>
        <taxon>Actinomycetes</taxon>
        <taxon>Mycobacteriales</taxon>
        <taxon>Nocardiaceae</taxon>
        <taxon>Prescottella</taxon>
    </lineage>
</organism>
<dbReference type="AlphaFoldDB" id="A0AAE5CGJ8"/>
<protein>
    <submittedName>
        <fullName evidence="1">Uncharacterized protein</fullName>
    </submittedName>
</protein>
<comment type="caution">
    <text evidence="1">The sequence shown here is derived from an EMBL/GenBank/DDBJ whole genome shotgun (WGS) entry which is preliminary data.</text>
</comment>